<comment type="caution">
    <text evidence="3">The sequence shown here is derived from an EMBL/GenBank/DDBJ whole genome shotgun (WGS) entry which is preliminary data.</text>
</comment>
<dbReference type="InterPro" id="IPR036055">
    <property type="entry name" value="LDL_receptor-like_sf"/>
</dbReference>
<dbReference type="PROSITE" id="PS50068">
    <property type="entry name" value="LDLRA_2"/>
    <property type="match status" value="1"/>
</dbReference>
<dbReference type="CDD" id="cd00112">
    <property type="entry name" value="LDLa"/>
    <property type="match status" value="1"/>
</dbReference>
<dbReference type="EMBL" id="CATQJL010000305">
    <property type="protein sequence ID" value="CAJ0604615.1"/>
    <property type="molecule type" value="Genomic_DNA"/>
</dbReference>
<dbReference type="PROSITE" id="PS01209">
    <property type="entry name" value="LDLRA_1"/>
    <property type="match status" value="1"/>
</dbReference>
<evidence type="ECO:0008006" key="5">
    <source>
        <dbReference type="Google" id="ProtNLM"/>
    </source>
</evidence>
<name>A0AA36H5R3_CYLNA</name>
<organism evidence="3 4">
    <name type="scientific">Cylicocyclus nassatus</name>
    <name type="common">Nematode worm</name>
    <dbReference type="NCBI Taxonomy" id="53992"/>
    <lineage>
        <taxon>Eukaryota</taxon>
        <taxon>Metazoa</taxon>
        <taxon>Ecdysozoa</taxon>
        <taxon>Nematoda</taxon>
        <taxon>Chromadorea</taxon>
        <taxon>Rhabditida</taxon>
        <taxon>Rhabditina</taxon>
        <taxon>Rhabditomorpha</taxon>
        <taxon>Strongyloidea</taxon>
        <taxon>Strongylidae</taxon>
        <taxon>Cylicocyclus</taxon>
    </lineage>
</organism>
<evidence type="ECO:0000313" key="4">
    <source>
        <dbReference type="Proteomes" id="UP001176961"/>
    </source>
</evidence>
<evidence type="ECO:0000256" key="2">
    <source>
        <dbReference type="PROSITE-ProRule" id="PRU00124"/>
    </source>
</evidence>
<evidence type="ECO:0000256" key="1">
    <source>
        <dbReference type="ARBA" id="ARBA00023157"/>
    </source>
</evidence>
<sequence>MRMDLTPKCIRIQASSRAIDTRFRYGIKGRKCPSTWFFCADGSNCIISRYVCDDHKDCRDGSDEAEFCHGLNEKKRKASDKIVY</sequence>
<dbReference type="Proteomes" id="UP001176961">
    <property type="component" value="Unassembled WGS sequence"/>
</dbReference>
<keyword evidence="4" id="KW-1185">Reference proteome</keyword>
<keyword evidence="1" id="KW-1015">Disulfide bond</keyword>
<gene>
    <name evidence="3" type="ORF">CYNAS_LOCUS16598</name>
</gene>
<protein>
    <recommendedName>
        <fullName evidence="5">Low-density lipoprotein receptor domain class A</fullName>
    </recommendedName>
</protein>
<dbReference type="Pfam" id="PF00057">
    <property type="entry name" value="Ldl_recept_a"/>
    <property type="match status" value="1"/>
</dbReference>
<dbReference type="AlphaFoldDB" id="A0AA36H5R3"/>
<dbReference type="InterPro" id="IPR023415">
    <property type="entry name" value="LDLR_class-A_CS"/>
</dbReference>
<proteinExistence type="predicted"/>
<comment type="caution">
    <text evidence="2">Lacks conserved residue(s) required for the propagation of feature annotation.</text>
</comment>
<dbReference type="SMART" id="SM00192">
    <property type="entry name" value="LDLa"/>
    <property type="match status" value="1"/>
</dbReference>
<evidence type="ECO:0000313" key="3">
    <source>
        <dbReference type="EMBL" id="CAJ0604615.1"/>
    </source>
</evidence>
<dbReference type="Gene3D" id="4.10.400.10">
    <property type="entry name" value="Low-density Lipoprotein Receptor"/>
    <property type="match status" value="1"/>
</dbReference>
<dbReference type="InterPro" id="IPR002172">
    <property type="entry name" value="LDrepeatLR_classA_rpt"/>
</dbReference>
<reference evidence="3" key="1">
    <citation type="submission" date="2023-07" db="EMBL/GenBank/DDBJ databases">
        <authorList>
            <consortium name="CYATHOMIX"/>
        </authorList>
    </citation>
    <scope>NUCLEOTIDE SEQUENCE</scope>
    <source>
        <strain evidence="3">N/A</strain>
    </source>
</reference>
<dbReference type="SUPFAM" id="SSF57424">
    <property type="entry name" value="LDL receptor-like module"/>
    <property type="match status" value="1"/>
</dbReference>
<accession>A0AA36H5R3</accession>